<dbReference type="KEGG" id="pvp:111745562"/>
<keyword evidence="2" id="KW-1185">Reference proteome</keyword>
<dbReference type="Proteomes" id="UP000515202">
    <property type="component" value="Unplaced"/>
</dbReference>
<feature type="region of interest" description="Disordered" evidence="1">
    <location>
        <begin position="1"/>
        <end position="120"/>
    </location>
</feature>
<protein>
    <submittedName>
        <fullName evidence="3">Uncharacterized protein LOC111745562</fullName>
    </submittedName>
</protein>
<evidence type="ECO:0000313" key="2">
    <source>
        <dbReference type="Proteomes" id="UP000515202"/>
    </source>
</evidence>
<sequence length="229" mass="25177">MAPHYRALFSIKRAGLQGQPQMPRPRVPLGDTGPRNEPGPDLPNPLGVQRRPWSSEERACVLERQRTSATLPPATVAHACGPRPGTAQARREDEAEPRRRKGAFRGGADGDRTCGRGPQGTGPVAEVWPYSLSCAARPRLCILGVQGPQRKGTGVEPWDYSWKGQGHSACFVPGLDWAPLPHPPEAREQDPRGYEEPRSSPKPRGARHLGARRLFPWLRLQPRYHPAAG</sequence>
<dbReference type="GeneID" id="111745562"/>
<feature type="compositionally biased region" description="Basic and acidic residues" evidence="1">
    <location>
        <begin position="184"/>
        <end position="199"/>
    </location>
</feature>
<feature type="compositionally biased region" description="Basic and acidic residues" evidence="1">
    <location>
        <begin position="53"/>
        <end position="66"/>
    </location>
</feature>
<gene>
    <name evidence="3" type="primary">LOC111745562</name>
</gene>
<reference evidence="3" key="1">
    <citation type="submission" date="2025-08" db="UniProtKB">
        <authorList>
            <consortium name="RefSeq"/>
        </authorList>
    </citation>
    <scope>IDENTIFICATION</scope>
    <source>
        <tissue evidence="3">Kidney</tissue>
    </source>
</reference>
<dbReference type="AlphaFoldDB" id="A0A6P6CXM7"/>
<evidence type="ECO:0000256" key="1">
    <source>
        <dbReference type="SAM" id="MobiDB-lite"/>
    </source>
</evidence>
<evidence type="ECO:0000313" key="3">
    <source>
        <dbReference type="RefSeq" id="XP_023392264.1"/>
    </source>
</evidence>
<name>A0A6P6CXM7_PTEVA</name>
<organism evidence="2 3">
    <name type="scientific">Pteropus vampyrus</name>
    <name type="common">Large flying fox</name>
    <dbReference type="NCBI Taxonomy" id="132908"/>
    <lineage>
        <taxon>Eukaryota</taxon>
        <taxon>Metazoa</taxon>
        <taxon>Chordata</taxon>
        <taxon>Craniata</taxon>
        <taxon>Vertebrata</taxon>
        <taxon>Euteleostomi</taxon>
        <taxon>Mammalia</taxon>
        <taxon>Eutheria</taxon>
        <taxon>Laurasiatheria</taxon>
        <taxon>Chiroptera</taxon>
        <taxon>Yinpterochiroptera</taxon>
        <taxon>Pteropodoidea</taxon>
        <taxon>Pteropodidae</taxon>
        <taxon>Pteropodinae</taxon>
        <taxon>Pteropus</taxon>
    </lineage>
</organism>
<proteinExistence type="predicted"/>
<feature type="region of interest" description="Disordered" evidence="1">
    <location>
        <begin position="179"/>
        <end position="208"/>
    </location>
</feature>
<accession>A0A6P6CXM7</accession>
<dbReference type="RefSeq" id="XP_023392264.1">
    <property type="nucleotide sequence ID" value="XM_023536496.1"/>
</dbReference>